<reference evidence="1" key="1">
    <citation type="submission" date="2020-03" db="EMBL/GenBank/DDBJ databases">
        <title>The deep terrestrial virosphere.</title>
        <authorList>
            <person name="Holmfeldt K."/>
            <person name="Nilsson E."/>
            <person name="Simone D."/>
            <person name="Lopez-Fernandez M."/>
            <person name="Wu X."/>
            <person name="de Brujin I."/>
            <person name="Lundin D."/>
            <person name="Andersson A."/>
            <person name="Bertilsson S."/>
            <person name="Dopson M."/>
        </authorList>
    </citation>
    <scope>NUCLEOTIDE SEQUENCE</scope>
    <source>
        <strain evidence="2">MM415A00846</strain>
        <strain evidence="1">MM415B00619</strain>
    </source>
</reference>
<dbReference type="EMBL" id="MT141499">
    <property type="protein sequence ID" value="QJA63539.1"/>
    <property type="molecule type" value="Genomic_DNA"/>
</dbReference>
<dbReference type="Gene3D" id="3.40.50.150">
    <property type="entry name" value="Vaccinia Virus protein VP39"/>
    <property type="match status" value="1"/>
</dbReference>
<keyword evidence="1" id="KW-0808">Transferase</keyword>
<dbReference type="GO" id="GO:0032259">
    <property type="term" value="P:methylation"/>
    <property type="evidence" value="ECO:0007669"/>
    <property type="project" value="UniProtKB-KW"/>
</dbReference>
<evidence type="ECO:0000313" key="2">
    <source>
        <dbReference type="EMBL" id="QJA79627.1"/>
    </source>
</evidence>
<dbReference type="Pfam" id="PF13578">
    <property type="entry name" value="Methyltransf_24"/>
    <property type="match status" value="1"/>
</dbReference>
<dbReference type="AlphaFoldDB" id="A0A6M3J102"/>
<dbReference type="PANTHER" id="PTHR37909">
    <property type="entry name" value="S-ADENOSYL-L-METHIONINE-DEPENDENT METHYLTRANSFERASES SUPERFAMILY PROTEIN"/>
    <property type="match status" value="1"/>
</dbReference>
<proteinExistence type="predicted"/>
<dbReference type="EMBL" id="MT142389">
    <property type="protein sequence ID" value="QJA79627.1"/>
    <property type="molecule type" value="Genomic_DNA"/>
</dbReference>
<organism evidence="1">
    <name type="scientific">viral metagenome</name>
    <dbReference type="NCBI Taxonomy" id="1070528"/>
    <lineage>
        <taxon>unclassified sequences</taxon>
        <taxon>metagenomes</taxon>
        <taxon>organismal metagenomes</taxon>
    </lineage>
</organism>
<dbReference type="SUPFAM" id="SSF53335">
    <property type="entry name" value="S-adenosyl-L-methionine-dependent methyltransferases"/>
    <property type="match status" value="1"/>
</dbReference>
<name>A0A6M3J102_9ZZZZ</name>
<dbReference type="InterPro" id="IPR029063">
    <property type="entry name" value="SAM-dependent_MTases_sf"/>
</dbReference>
<dbReference type="PANTHER" id="PTHR37909:SF1">
    <property type="entry name" value="S-ADENOSYL-L-METHIONINE-DEPENDENT METHYLTRANSFERASES SUPERFAMILY PROTEIN"/>
    <property type="match status" value="1"/>
</dbReference>
<protein>
    <submittedName>
        <fullName evidence="1">Putative methyltransferase</fullName>
    </submittedName>
</protein>
<dbReference type="GO" id="GO:0008168">
    <property type="term" value="F:methyltransferase activity"/>
    <property type="evidence" value="ECO:0007669"/>
    <property type="project" value="UniProtKB-KW"/>
</dbReference>
<gene>
    <name evidence="2" type="ORF">MM415A00846_0006</name>
    <name evidence="1" type="ORF">MM415B00619_0018</name>
</gene>
<sequence length="202" mass="23612">MTLDFILNKYKIEDKGLIKLNVSRWGTLPKLFRELGYTLGAELGVFKGRFAKFLCKENGNLKLYAIDPWKVYAEYPDHENQDYLDSVYAEARTRLKPYNCQIVIDTSKNALKRFDDRVLDFVYIDANHQYEYVKEDIREWSKKVKHGGIISGHDYVNGHNGISFGIRQAVDEWVRDNNISHLIILNKDANVDQMPSWMFVNP</sequence>
<evidence type="ECO:0000313" key="1">
    <source>
        <dbReference type="EMBL" id="QJA63539.1"/>
    </source>
</evidence>
<keyword evidence="1" id="KW-0489">Methyltransferase</keyword>
<accession>A0A6M3J102</accession>